<name>A0A4P7L042_9GAMM</name>
<evidence type="ECO:0000313" key="3">
    <source>
        <dbReference type="EMBL" id="WGM07314.1"/>
    </source>
</evidence>
<keyword evidence="5" id="KW-1185">Reference proteome</keyword>
<dbReference type="InterPro" id="IPR021730">
    <property type="entry name" value="YdbH"/>
</dbReference>
<accession>A0A4P7L042</accession>
<evidence type="ECO:0000313" key="5">
    <source>
        <dbReference type="Proteomes" id="UP001177592"/>
    </source>
</evidence>
<dbReference type="EMBL" id="CP123523">
    <property type="protein sequence ID" value="WGM07314.1"/>
    <property type="molecule type" value="Genomic_DNA"/>
</dbReference>
<feature type="transmembrane region" description="Helical" evidence="1">
    <location>
        <begin position="7"/>
        <end position="26"/>
    </location>
</feature>
<reference evidence="3" key="2">
    <citation type="submission" date="2023-04" db="EMBL/GenBank/DDBJ databases">
        <title>Genome dynamics across the evolutionary transition to endosymbiosis.</title>
        <authorList>
            <person name="Siozios S."/>
            <person name="Nadal-Jimenez P."/>
            <person name="Azagi T."/>
            <person name="Sprong H."/>
            <person name="Frost C.L."/>
            <person name="Parratt S.R."/>
            <person name="Taylor G."/>
            <person name="Brettell L."/>
            <person name="Lew K.C."/>
            <person name="Croft L."/>
            <person name="King K.C."/>
            <person name="Brockhurst M.A."/>
            <person name="Hypsa V."/>
            <person name="Novakova E."/>
            <person name="Darby A.C."/>
            <person name="Hurst G.D.D."/>
        </authorList>
    </citation>
    <scope>NUCLEOTIDE SEQUENCE</scope>
    <source>
        <strain evidence="3">ANv_CAN</strain>
    </source>
</reference>
<proteinExistence type="predicted"/>
<dbReference type="EMBL" id="CP038613">
    <property type="protein sequence ID" value="QBY43304.1"/>
    <property type="molecule type" value="Genomic_DNA"/>
</dbReference>
<dbReference type="NCBIfam" id="NF007971">
    <property type="entry name" value="PRK10695.1"/>
    <property type="match status" value="1"/>
</dbReference>
<dbReference type="Pfam" id="PF11739">
    <property type="entry name" value="YdbH-like"/>
    <property type="match status" value="1"/>
</dbReference>
<keyword evidence="1" id="KW-0812">Transmembrane</keyword>
<dbReference type="AlphaFoldDB" id="A0A4P7L042"/>
<reference evidence="2 4" key="1">
    <citation type="submission" date="2019-03" db="EMBL/GenBank/DDBJ databases">
        <title>Long-read sequencing reveals hyperdense prophage content in a complex bacterial symbiont genome.</title>
        <authorList>
            <person name="Frost C.L."/>
            <person name="Siozios S."/>
            <person name="Nadal-Jimenez P."/>
            <person name="Brockhurst M.A."/>
            <person name="King K.C."/>
            <person name="Darby A.C."/>
            <person name="Hurst G.D.D."/>
        </authorList>
    </citation>
    <scope>NUCLEOTIDE SEQUENCE [LARGE SCALE GENOMIC DNA]</scope>
    <source>
        <strain evidence="2 4">FIN</strain>
    </source>
</reference>
<protein>
    <submittedName>
        <fullName evidence="2">Dicarboxylate transport</fullName>
    </submittedName>
    <submittedName>
        <fullName evidence="3">YdbH family protein</fullName>
    </submittedName>
</protein>
<keyword evidence="1" id="KW-1133">Transmembrane helix</keyword>
<gene>
    <name evidence="2" type="ORF">ArsFIN_18710</name>
    <name evidence="3" type="ORF">QE258_08690</name>
</gene>
<dbReference type="Proteomes" id="UP000295134">
    <property type="component" value="Chromosome"/>
</dbReference>
<keyword evidence="1" id="KW-0472">Membrane</keyword>
<dbReference type="Proteomes" id="UP001177592">
    <property type="component" value="Chromosome"/>
</dbReference>
<dbReference type="RefSeq" id="WP_026822564.1">
    <property type="nucleotide sequence ID" value="NZ_CP038613.1"/>
</dbReference>
<evidence type="ECO:0000313" key="2">
    <source>
        <dbReference type="EMBL" id="QBY43304.1"/>
    </source>
</evidence>
<dbReference type="KEGG" id="ans:ArsFIN_18710"/>
<evidence type="ECO:0000256" key="1">
    <source>
        <dbReference type="SAM" id="Phobius"/>
    </source>
</evidence>
<sequence length="873" mass="98272">MPKLIKYIILLFITLLFITLISWLSIPHWLPRVSQLWLPKGAILSLSVPKITGKGIVVADIKVTLGNCEWIKVNQLTASTRAKWPTKWIIHTQSLVSDNNCLSQLKDNQTAPAEIDIKQILTAIPALELTIEQFVLQPWPFLAGKLQLQVSPSHRLDINYQGENIQLVARTTAADYFNITHFFLRLNGDTVNLTGNVALPLNATLIPEHGKIDATLITNHYAKPLVGQLSWSNGSGTLQLTEQQSQRPLLDLPWQLDDQNLTIKEGKWRWQNGDQLLSGKIDFQLANWRDSLTNMRISGRANMLTTGGKGKANLVLVVEQGKLDWLNSHIPFHLMGQIKINDLIIDMRVPSLVSGPLLSPRITFLPSSLIRMYGEINKTLTLNELRLPLAGTYLTAEGVTGRLQAIATTTDSYWGKVKLHFDGQANNFKPDQGQWRWHYWGNAQLHPLKANWDLSGDGYWINSLLVVNRLNTGFDKIQYGTLNMIQPRLTLLKPLKWQRDAKQANFAGELILHTDRIQFGNESFLPASTISAKLIGHNPADFQLTGALSAQQIGPIPFFIRWDGVRLRGNARWQKQSVLAFQSLIPPDLAITLREGNFYAQAAFSVARGQGVIAGGHWSVANAGLWLKEGSINGIDFILPWRLQNSRWQLGTKLPVKIRIKQIKSLFDMQNIAADLYGYYPATAQFPLELRQVNIDLLGGAVRLAKLRWPQIAPAILTIDRIDLSQLLTRLRTSSQVAMSGKISGQLPFFLDNPDWIVKEGWLANSGNITLRLGKELVDSIGENNLSARVAMAWLRYLEINRSQAKISLSNLGDININAQIYGFNPLESKNRQVHLNYCHQENIFQLWRSLQFGNNLGDWLEKNISIKKGENQ</sequence>
<organism evidence="2 4">
    <name type="scientific">Arsenophonus nasoniae</name>
    <name type="common">son-killer infecting Nasonia vitripennis</name>
    <dbReference type="NCBI Taxonomy" id="638"/>
    <lineage>
        <taxon>Bacteria</taxon>
        <taxon>Pseudomonadati</taxon>
        <taxon>Pseudomonadota</taxon>
        <taxon>Gammaproteobacteria</taxon>
        <taxon>Enterobacterales</taxon>
        <taxon>Morganellaceae</taxon>
        <taxon>Arsenophonus</taxon>
    </lineage>
</organism>
<dbReference type="GeneID" id="96876994"/>
<evidence type="ECO:0000313" key="4">
    <source>
        <dbReference type="Proteomes" id="UP000295134"/>
    </source>
</evidence>